<protein>
    <submittedName>
        <fullName evidence="1">Uncharacterized protein</fullName>
    </submittedName>
</protein>
<proteinExistence type="predicted"/>
<dbReference type="AlphaFoldDB" id="A0A1U7N9H2"/>
<accession>A0A1U7N9H2</accession>
<sequence>MKNYSRDTHTLETRMINTRIKLPHPPAVGGTGVGGRVTSAEVEGLNKSLVWKKTVKEFLTTADTAHPTTILNRQA</sequence>
<dbReference type="Proteomes" id="UP000186657">
    <property type="component" value="Unassembled WGS sequence"/>
</dbReference>
<dbReference type="EMBL" id="MKZS01000001">
    <property type="protein sequence ID" value="OLT62596.1"/>
    <property type="molecule type" value="Genomic_DNA"/>
</dbReference>
<keyword evidence="2" id="KW-1185">Reference proteome</keyword>
<name>A0A1U7N9H2_9CYAN</name>
<gene>
    <name evidence="1" type="ORF">BJP37_29785</name>
</gene>
<evidence type="ECO:0000313" key="2">
    <source>
        <dbReference type="Proteomes" id="UP000186657"/>
    </source>
</evidence>
<organism evidence="1 2">
    <name type="scientific">Moorena bouillonii PNG</name>
    <dbReference type="NCBI Taxonomy" id="568701"/>
    <lineage>
        <taxon>Bacteria</taxon>
        <taxon>Bacillati</taxon>
        <taxon>Cyanobacteriota</taxon>
        <taxon>Cyanophyceae</taxon>
        <taxon>Coleofasciculales</taxon>
        <taxon>Coleofasciculaceae</taxon>
        <taxon>Moorena</taxon>
    </lineage>
</organism>
<dbReference type="RefSeq" id="WP_075904777.1">
    <property type="nucleotide sequence ID" value="NZ_MKZS01000001.1"/>
</dbReference>
<evidence type="ECO:0000313" key="1">
    <source>
        <dbReference type="EMBL" id="OLT62596.1"/>
    </source>
</evidence>
<reference evidence="1 2" key="1">
    <citation type="submission" date="2016-10" db="EMBL/GenBank/DDBJ databases">
        <title>Comparative genomics uncovers the prolific and rare metabolic potential of the cyanobacterial genus Moorea.</title>
        <authorList>
            <person name="Leao T."/>
            <person name="Castelao G."/>
            <person name="Korobeynikov A."/>
            <person name="Monroe E.A."/>
            <person name="Podell S."/>
            <person name="Glukhov E."/>
            <person name="Allen E."/>
            <person name="Gerwick W.H."/>
            <person name="Gerwick L."/>
        </authorList>
    </citation>
    <scope>NUCLEOTIDE SEQUENCE [LARGE SCALE GENOMIC DNA]</scope>
    <source>
        <strain evidence="1 2">PNG5-198</strain>
    </source>
</reference>
<comment type="caution">
    <text evidence="1">The sequence shown here is derived from an EMBL/GenBank/DDBJ whole genome shotgun (WGS) entry which is preliminary data.</text>
</comment>